<dbReference type="AlphaFoldDB" id="A0A1D1YFG7"/>
<gene>
    <name evidence="1" type="primary">RAP2-12_0</name>
    <name evidence="1" type="ORF">g.23361</name>
</gene>
<accession>A0A1D1YFG7</accession>
<protein>
    <submittedName>
        <fullName evidence="1">Ethylene-responsive transcription factor RAP2-12</fullName>
    </submittedName>
</protein>
<sequence>MCWGAINSDFILPTARSWRDTADHLRLDLNGELLHGSKQRKKIAPLVAEEEDDFEADFQQFDDESEEEIFDIKHFAFTAKTPSARAEFNGLTEKTSKMKRRNQYRGIRQRPWG</sequence>
<reference evidence="1" key="1">
    <citation type="submission" date="2015-07" db="EMBL/GenBank/DDBJ databases">
        <title>Transcriptome Assembly of Anthurium amnicola.</title>
        <authorList>
            <person name="Suzuki J."/>
        </authorList>
    </citation>
    <scope>NUCLEOTIDE SEQUENCE</scope>
</reference>
<proteinExistence type="predicted"/>
<organism evidence="1">
    <name type="scientific">Anthurium amnicola</name>
    <dbReference type="NCBI Taxonomy" id="1678845"/>
    <lineage>
        <taxon>Eukaryota</taxon>
        <taxon>Viridiplantae</taxon>
        <taxon>Streptophyta</taxon>
        <taxon>Embryophyta</taxon>
        <taxon>Tracheophyta</taxon>
        <taxon>Spermatophyta</taxon>
        <taxon>Magnoliopsida</taxon>
        <taxon>Liliopsida</taxon>
        <taxon>Araceae</taxon>
        <taxon>Pothoideae</taxon>
        <taxon>Potheae</taxon>
        <taxon>Anthurium</taxon>
    </lineage>
</organism>
<name>A0A1D1YFG7_9ARAE</name>
<dbReference type="EMBL" id="GDJX01014562">
    <property type="protein sequence ID" value="JAT53374.1"/>
    <property type="molecule type" value="Transcribed_RNA"/>
</dbReference>
<evidence type="ECO:0000313" key="1">
    <source>
        <dbReference type="EMBL" id="JAT53374.1"/>
    </source>
</evidence>
<feature type="non-terminal residue" evidence="1">
    <location>
        <position position="113"/>
    </location>
</feature>